<dbReference type="InterPro" id="IPR011008">
    <property type="entry name" value="Dimeric_a/b-barrel"/>
</dbReference>
<organism evidence="2 3">
    <name type="scientific">Sulfuritalea hydrogenivorans sk43H</name>
    <dbReference type="NCBI Taxonomy" id="1223802"/>
    <lineage>
        <taxon>Bacteria</taxon>
        <taxon>Pseudomonadati</taxon>
        <taxon>Pseudomonadota</taxon>
        <taxon>Betaproteobacteria</taxon>
        <taxon>Nitrosomonadales</taxon>
        <taxon>Sterolibacteriaceae</taxon>
        <taxon>Sulfuritalea</taxon>
    </lineage>
</organism>
<keyword evidence="3" id="KW-1185">Reference proteome</keyword>
<dbReference type="Pfam" id="PF07045">
    <property type="entry name" value="DUF1330"/>
    <property type="match status" value="1"/>
</dbReference>
<reference evidence="2 3" key="1">
    <citation type="journal article" date="2014" name="Syst. Appl. Microbiol.">
        <title>Complete genomes of freshwater sulfur oxidizers Sulfuricella denitrificans skB26 and Sulfuritalea hydrogenivorans sk43H: genetic insights into the sulfur oxidation pathway of betaproteobacteria.</title>
        <authorList>
            <person name="Watanabe T."/>
            <person name="Kojima H."/>
            <person name="Fukui M."/>
        </authorList>
    </citation>
    <scope>NUCLEOTIDE SEQUENCE [LARGE SCALE GENOMIC DNA]</scope>
    <source>
        <strain evidence="2">DSM22779</strain>
    </source>
</reference>
<dbReference type="PANTHER" id="PTHR41521">
    <property type="match status" value="1"/>
</dbReference>
<evidence type="ECO:0000313" key="3">
    <source>
        <dbReference type="Proteomes" id="UP000031637"/>
    </source>
</evidence>
<dbReference type="HOGENOM" id="CLU_145407_1_1_4"/>
<dbReference type="Gene3D" id="3.30.70.100">
    <property type="match status" value="1"/>
</dbReference>
<dbReference type="STRING" id="1223802.SUTH_03506"/>
<sequence>MSEARPSPSISTACLVGHITVKDAALWAEYRSRVPATLAPWGGELLLRGKRFAVLAGEHRHTDVVVIRFPNRAALDGWHASAAYQALIPLRQQAADVVLLAYEE</sequence>
<dbReference type="AlphaFoldDB" id="W0SK76"/>
<dbReference type="KEGG" id="shd:SUTH_03506"/>
<feature type="domain" description="DUF1330" evidence="1">
    <location>
        <begin position="14"/>
        <end position="100"/>
    </location>
</feature>
<evidence type="ECO:0000313" key="2">
    <source>
        <dbReference type="EMBL" id="BAO31276.1"/>
    </source>
</evidence>
<dbReference type="EMBL" id="AP012547">
    <property type="protein sequence ID" value="BAO31276.1"/>
    <property type="molecule type" value="Genomic_DNA"/>
</dbReference>
<proteinExistence type="predicted"/>
<protein>
    <recommendedName>
        <fullName evidence="1">DUF1330 domain-containing protein</fullName>
    </recommendedName>
</protein>
<evidence type="ECO:0000259" key="1">
    <source>
        <dbReference type="Pfam" id="PF07045"/>
    </source>
</evidence>
<dbReference type="RefSeq" id="WP_197539618.1">
    <property type="nucleotide sequence ID" value="NZ_AP012547.1"/>
</dbReference>
<dbReference type="Proteomes" id="UP000031637">
    <property type="component" value="Chromosome"/>
</dbReference>
<name>W0SK76_9PROT</name>
<accession>W0SK76</accession>
<dbReference type="InterPro" id="IPR010753">
    <property type="entry name" value="DUF1330"/>
</dbReference>
<dbReference type="SUPFAM" id="SSF54909">
    <property type="entry name" value="Dimeric alpha+beta barrel"/>
    <property type="match status" value="1"/>
</dbReference>
<dbReference type="PANTHER" id="PTHR41521:SF4">
    <property type="entry name" value="BLR0684 PROTEIN"/>
    <property type="match status" value="1"/>
</dbReference>
<gene>
    <name evidence="2" type="ORF">SUTH_03506</name>
</gene>